<name>A0ABV1Y2B7_9ACTN</name>
<gene>
    <name evidence="1" type="ORF">ABT384_35815</name>
</gene>
<evidence type="ECO:0000313" key="1">
    <source>
        <dbReference type="EMBL" id="MER7377998.1"/>
    </source>
</evidence>
<accession>A0ABV1Y2B7</accession>
<comment type="caution">
    <text evidence="1">The sequence shown here is derived from an EMBL/GenBank/DDBJ whole genome shotgun (WGS) entry which is preliminary data.</text>
</comment>
<reference evidence="1 2" key="1">
    <citation type="submission" date="2024-06" db="EMBL/GenBank/DDBJ databases">
        <title>The Natural Products Discovery Center: Release of the First 8490 Sequenced Strains for Exploring Actinobacteria Biosynthetic Diversity.</title>
        <authorList>
            <person name="Kalkreuter E."/>
            <person name="Kautsar S.A."/>
            <person name="Yang D."/>
            <person name="Bader C.D."/>
            <person name="Teijaro C.N."/>
            <person name="Fluegel L."/>
            <person name="Davis C.M."/>
            <person name="Simpson J.R."/>
            <person name="Lauterbach L."/>
            <person name="Steele A.D."/>
            <person name="Gui C."/>
            <person name="Meng S."/>
            <person name="Li G."/>
            <person name="Viehrig K."/>
            <person name="Ye F."/>
            <person name="Su P."/>
            <person name="Kiefer A.F."/>
            <person name="Nichols A."/>
            <person name="Cepeda A.J."/>
            <person name="Yan W."/>
            <person name="Fan B."/>
            <person name="Jiang Y."/>
            <person name="Adhikari A."/>
            <person name="Zheng C.-J."/>
            <person name="Schuster L."/>
            <person name="Cowan T.M."/>
            <person name="Smanski M.J."/>
            <person name="Chevrette M.G."/>
            <person name="De Carvalho L.P.S."/>
            <person name="Shen B."/>
        </authorList>
    </citation>
    <scope>NUCLEOTIDE SEQUENCE [LARGE SCALE GENOMIC DNA]</scope>
    <source>
        <strain evidence="1 2">NPDC000155</strain>
    </source>
</reference>
<dbReference type="Proteomes" id="UP001486207">
    <property type="component" value="Unassembled WGS sequence"/>
</dbReference>
<organism evidence="1 2">
    <name type="scientific">Streptomyces lanatus</name>
    <dbReference type="NCBI Taxonomy" id="66900"/>
    <lineage>
        <taxon>Bacteria</taxon>
        <taxon>Bacillati</taxon>
        <taxon>Actinomycetota</taxon>
        <taxon>Actinomycetes</taxon>
        <taxon>Kitasatosporales</taxon>
        <taxon>Streptomycetaceae</taxon>
        <taxon>Streptomyces</taxon>
    </lineage>
</organism>
<sequence>MLNTDAGPEHPARDLSTWTIECLHQFAQDARGRQLEVVRVVAQGHAHRADEPSEARRQWARLSLQANRRLHGDSVWDQARAAHQDFMLRMWLIDKLGPDTEDHDFSPEALAVDTVTALALTPGEAHALAGHWRDLAVEQIGELRRHRNLTAHVDRLVCHLQPGPIRDRLLAWTEIRRDLP</sequence>
<keyword evidence="2" id="KW-1185">Reference proteome</keyword>
<evidence type="ECO:0000313" key="2">
    <source>
        <dbReference type="Proteomes" id="UP001486207"/>
    </source>
</evidence>
<proteinExistence type="predicted"/>
<dbReference type="RefSeq" id="WP_229912311.1">
    <property type="nucleotide sequence ID" value="NZ_BNBM01000020.1"/>
</dbReference>
<protein>
    <submittedName>
        <fullName evidence="1">Uncharacterized protein</fullName>
    </submittedName>
</protein>
<dbReference type="EMBL" id="JBEPFB010000021">
    <property type="protein sequence ID" value="MER7377998.1"/>
    <property type="molecule type" value="Genomic_DNA"/>
</dbReference>